<organism evidence="2">
    <name type="scientific">viral metagenome</name>
    <dbReference type="NCBI Taxonomy" id="1070528"/>
    <lineage>
        <taxon>unclassified sequences</taxon>
        <taxon>metagenomes</taxon>
        <taxon>organismal metagenomes</taxon>
    </lineage>
</organism>
<dbReference type="SUPFAM" id="SSF53098">
    <property type="entry name" value="Ribonuclease H-like"/>
    <property type="match status" value="1"/>
</dbReference>
<reference evidence="2" key="1">
    <citation type="journal article" date="2020" name="Nature">
        <title>Giant virus diversity and host interactions through global metagenomics.</title>
        <authorList>
            <person name="Schulz F."/>
            <person name="Roux S."/>
            <person name="Paez-Espino D."/>
            <person name="Jungbluth S."/>
            <person name="Walsh D.A."/>
            <person name="Denef V.J."/>
            <person name="McMahon K.D."/>
            <person name="Konstantinidis K.T."/>
            <person name="Eloe-Fadrosh E.A."/>
            <person name="Kyrpides N.C."/>
            <person name="Woyke T."/>
        </authorList>
    </citation>
    <scope>NUCLEOTIDE SEQUENCE</scope>
    <source>
        <strain evidence="2">GVMAG-M-3300020185-18</strain>
    </source>
</reference>
<dbReference type="InterPro" id="IPR006932">
    <property type="entry name" value="HJ-resolvase_A22"/>
</dbReference>
<dbReference type="Gene3D" id="3.30.420.10">
    <property type="entry name" value="Ribonuclease H-like superfamily/Ribonuclease H"/>
    <property type="match status" value="1"/>
</dbReference>
<dbReference type="AlphaFoldDB" id="A0A6C0C401"/>
<dbReference type="GO" id="GO:0006281">
    <property type="term" value="P:DNA repair"/>
    <property type="evidence" value="ECO:0007669"/>
    <property type="project" value="InterPro"/>
</dbReference>
<dbReference type="InterPro" id="IPR036397">
    <property type="entry name" value="RNaseH_sf"/>
</dbReference>
<dbReference type="GO" id="GO:0000400">
    <property type="term" value="F:four-way junction DNA binding"/>
    <property type="evidence" value="ECO:0007669"/>
    <property type="project" value="InterPro"/>
</dbReference>
<dbReference type="GO" id="GO:0000287">
    <property type="term" value="F:magnesium ion binding"/>
    <property type="evidence" value="ECO:0007669"/>
    <property type="project" value="InterPro"/>
</dbReference>
<dbReference type="InterPro" id="IPR012337">
    <property type="entry name" value="RNaseH-like_sf"/>
</dbReference>
<evidence type="ECO:0000256" key="1">
    <source>
        <dbReference type="ARBA" id="ARBA00022801"/>
    </source>
</evidence>
<dbReference type="EMBL" id="MN739324">
    <property type="protein sequence ID" value="QHS98821.1"/>
    <property type="molecule type" value="Genomic_DNA"/>
</dbReference>
<accession>A0A6C0C401</accession>
<dbReference type="Pfam" id="PF04848">
    <property type="entry name" value="Pox_A22"/>
    <property type="match status" value="1"/>
</dbReference>
<keyword evidence="1" id="KW-0378">Hydrolase</keyword>
<sequence>MKIISIDVGMKNCAFCLLNCDISNNYIIEKWDIIDLCETSKETCQGIMKNGKKCSKHARYTKKNTFYCKTHAKEYKIPPSSFSKKKIKKLKKEKLISIANTHDISFNCKEKKETILNQICLDLSNNYYNFVNSILTTEMNMVSYGIVLKKLFHKNFQNDKIDLVIIENQIGPLALRMKTLQGMIMQHFIENDIVNIIPVNSNNKLKDFLGNKKTTYDERKRESIKITRQLMENSKWNNHFEKHKKKDDLADCFLQAKWYISHKLNK</sequence>
<proteinExistence type="predicted"/>
<dbReference type="GO" id="GO:0006310">
    <property type="term" value="P:DNA recombination"/>
    <property type="evidence" value="ECO:0007669"/>
    <property type="project" value="InterPro"/>
</dbReference>
<protein>
    <submittedName>
        <fullName evidence="2">Uncharacterized protein</fullName>
    </submittedName>
</protein>
<evidence type="ECO:0000313" key="2">
    <source>
        <dbReference type="EMBL" id="QHS98821.1"/>
    </source>
</evidence>
<name>A0A6C0C401_9ZZZZ</name>
<dbReference type="GO" id="GO:0016788">
    <property type="term" value="F:hydrolase activity, acting on ester bonds"/>
    <property type="evidence" value="ECO:0007669"/>
    <property type="project" value="InterPro"/>
</dbReference>